<sequence>MSISVSGKLRKSFSSAPPPRFVHQKRYSNIPGHSSRAANSTPAAGEGEHQTHAEFWCAAFPQSPSSWYRSHQGHQKATTAGTGPVCAPAWSVLIRKGQSPPKKHIRLEAAQRNICVLVKTSQAKKGCKSSEASISQRQGWLSHMAMPWSHLDAPSRASAARPAQKCMCCDLDFQPSPDACCKMHQLITAKAASPANHLPVPKPSVHLQFPAGGRDPGPKTFSQPCSFLPWEGWDEKGNISLAFCYRKQLRTQSLGKPLDSGGIWISLFQLLLTIIPGTTLLHLVFKTRCLAVFLPTRRRGGSSRPPAQGTPSPEGISVGRLHPTSAGQWTAAGKAGYLTRAQRNTPASTTPRQPIGDGRLDFTIFPFCGCSWHLFYFCKDVKSKQAAQSPPKIHQGQPGGKEGDTKHDAEITGKLCRSQLKRRSALKTEILRKADFARSFHACYLLLHAAAAAKSRE</sequence>
<evidence type="ECO:0000256" key="1">
    <source>
        <dbReference type="SAM" id="MobiDB-lite"/>
    </source>
</evidence>
<keyword evidence="2" id="KW-0472">Membrane</keyword>
<feature type="region of interest" description="Disordered" evidence="1">
    <location>
        <begin position="1"/>
        <end position="48"/>
    </location>
</feature>
<keyword evidence="2" id="KW-1133">Transmembrane helix</keyword>
<feature type="region of interest" description="Disordered" evidence="1">
    <location>
        <begin position="388"/>
        <end position="408"/>
    </location>
</feature>
<dbReference type="AlphaFoldDB" id="R0LNY6"/>
<organism evidence="3 4">
    <name type="scientific">Anas platyrhynchos</name>
    <name type="common">Mallard</name>
    <name type="synonym">Anas boschas</name>
    <dbReference type="NCBI Taxonomy" id="8839"/>
    <lineage>
        <taxon>Eukaryota</taxon>
        <taxon>Metazoa</taxon>
        <taxon>Chordata</taxon>
        <taxon>Craniata</taxon>
        <taxon>Vertebrata</taxon>
        <taxon>Euteleostomi</taxon>
        <taxon>Archelosauria</taxon>
        <taxon>Archosauria</taxon>
        <taxon>Dinosauria</taxon>
        <taxon>Saurischia</taxon>
        <taxon>Theropoda</taxon>
        <taxon>Coelurosauria</taxon>
        <taxon>Aves</taxon>
        <taxon>Neognathae</taxon>
        <taxon>Galloanserae</taxon>
        <taxon>Anseriformes</taxon>
        <taxon>Anatidae</taxon>
        <taxon>Anatinae</taxon>
        <taxon>Anas</taxon>
    </lineage>
</organism>
<gene>
    <name evidence="3" type="ORF">Anapl_03606</name>
</gene>
<protein>
    <submittedName>
        <fullName evidence="3">Uncharacterized protein</fullName>
    </submittedName>
</protein>
<accession>R0LNY6</accession>
<keyword evidence="2" id="KW-0812">Transmembrane</keyword>
<evidence type="ECO:0000256" key="2">
    <source>
        <dbReference type="SAM" id="Phobius"/>
    </source>
</evidence>
<feature type="transmembrane region" description="Helical" evidence="2">
    <location>
        <begin position="263"/>
        <end position="285"/>
    </location>
</feature>
<feature type="region of interest" description="Disordered" evidence="1">
    <location>
        <begin position="298"/>
        <end position="322"/>
    </location>
</feature>
<evidence type="ECO:0000313" key="3">
    <source>
        <dbReference type="EMBL" id="EOB07419.1"/>
    </source>
</evidence>
<dbReference type="EMBL" id="KB742527">
    <property type="protein sequence ID" value="EOB07419.1"/>
    <property type="molecule type" value="Genomic_DNA"/>
</dbReference>
<reference evidence="4" key="1">
    <citation type="journal article" date="2013" name="Nat. Genet.">
        <title>The duck genome and transcriptome provide insight into an avian influenza virus reservoir species.</title>
        <authorList>
            <person name="Huang Y."/>
            <person name="Li Y."/>
            <person name="Burt D.W."/>
            <person name="Chen H."/>
            <person name="Zhang Y."/>
            <person name="Qian W."/>
            <person name="Kim H."/>
            <person name="Gan S."/>
            <person name="Zhao Y."/>
            <person name="Li J."/>
            <person name="Yi K."/>
            <person name="Feng H."/>
            <person name="Zhu P."/>
            <person name="Li B."/>
            <person name="Liu Q."/>
            <person name="Fairley S."/>
            <person name="Magor K.E."/>
            <person name="Du Z."/>
            <person name="Hu X."/>
            <person name="Goodman L."/>
            <person name="Tafer H."/>
            <person name="Vignal A."/>
            <person name="Lee T."/>
            <person name="Kim K.W."/>
            <person name="Sheng Z."/>
            <person name="An Y."/>
            <person name="Searle S."/>
            <person name="Herrero J."/>
            <person name="Groenen M.A."/>
            <person name="Crooijmans R.P."/>
            <person name="Faraut T."/>
            <person name="Cai Q."/>
            <person name="Webster R.G."/>
            <person name="Aldridge J.R."/>
            <person name="Warren W.C."/>
            <person name="Bartschat S."/>
            <person name="Kehr S."/>
            <person name="Marz M."/>
            <person name="Stadler P.F."/>
            <person name="Smith J."/>
            <person name="Kraus R.H."/>
            <person name="Zhao Y."/>
            <person name="Ren L."/>
            <person name="Fei J."/>
            <person name="Morisson M."/>
            <person name="Kaiser P."/>
            <person name="Griffin D.K."/>
            <person name="Rao M."/>
            <person name="Pitel F."/>
            <person name="Wang J."/>
            <person name="Li N."/>
        </authorList>
    </citation>
    <scope>NUCLEOTIDE SEQUENCE [LARGE SCALE GENOMIC DNA]</scope>
</reference>
<evidence type="ECO:0000313" key="4">
    <source>
        <dbReference type="Proteomes" id="UP000296049"/>
    </source>
</evidence>
<proteinExistence type="predicted"/>
<keyword evidence="4" id="KW-1185">Reference proteome</keyword>
<name>R0LNY6_ANAPL</name>
<dbReference type="Proteomes" id="UP000296049">
    <property type="component" value="Unassembled WGS sequence"/>
</dbReference>